<evidence type="ECO:0000313" key="3">
    <source>
        <dbReference type="Proteomes" id="UP000287651"/>
    </source>
</evidence>
<evidence type="ECO:0000313" key="2">
    <source>
        <dbReference type="EMBL" id="RRT41267.1"/>
    </source>
</evidence>
<evidence type="ECO:0000256" key="1">
    <source>
        <dbReference type="SAM" id="MobiDB-lite"/>
    </source>
</evidence>
<dbReference type="EMBL" id="AMZH03018710">
    <property type="protein sequence ID" value="RRT41267.1"/>
    <property type="molecule type" value="Genomic_DNA"/>
</dbReference>
<gene>
    <name evidence="2" type="ORF">B296_00043302</name>
</gene>
<reference evidence="2 3" key="1">
    <citation type="journal article" date="2014" name="Agronomy (Basel)">
        <title>A Draft Genome Sequence for Ensete ventricosum, the Drought-Tolerant Tree Against Hunger.</title>
        <authorList>
            <person name="Harrison J."/>
            <person name="Moore K.A."/>
            <person name="Paszkiewicz K."/>
            <person name="Jones T."/>
            <person name="Grant M."/>
            <person name="Ambacheew D."/>
            <person name="Muzemil S."/>
            <person name="Studholme D.J."/>
        </authorList>
    </citation>
    <scope>NUCLEOTIDE SEQUENCE [LARGE SCALE GENOMIC DNA]</scope>
</reference>
<comment type="caution">
    <text evidence="2">The sequence shown here is derived from an EMBL/GenBank/DDBJ whole genome shotgun (WGS) entry which is preliminary data.</text>
</comment>
<feature type="non-terminal residue" evidence="2">
    <location>
        <position position="81"/>
    </location>
</feature>
<dbReference type="Proteomes" id="UP000287651">
    <property type="component" value="Unassembled WGS sequence"/>
</dbReference>
<feature type="compositionally biased region" description="Low complexity" evidence="1">
    <location>
        <begin position="27"/>
        <end position="48"/>
    </location>
</feature>
<feature type="region of interest" description="Disordered" evidence="1">
    <location>
        <begin position="1"/>
        <end position="50"/>
    </location>
</feature>
<accession>A0A426XP43</accession>
<name>A0A426XP43_ENSVE</name>
<dbReference type="AlphaFoldDB" id="A0A426XP43"/>
<protein>
    <submittedName>
        <fullName evidence="2">Uncharacterized protein</fullName>
    </submittedName>
</protein>
<organism evidence="2 3">
    <name type="scientific">Ensete ventricosum</name>
    <name type="common">Abyssinian banana</name>
    <name type="synonym">Musa ensete</name>
    <dbReference type="NCBI Taxonomy" id="4639"/>
    <lineage>
        <taxon>Eukaryota</taxon>
        <taxon>Viridiplantae</taxon>
        <taxon>Streptophyta</taxon>
        <taxon>Embryophyta</taxon>
        <taxon>Tracheophyta</taxon>
        <taxon>Spermatophyta</taxon>
        <taxon>Magnoliopsida</taxon>
        <taxon>Liliopsida</taxon>
        <taxon>Zingiberales</taxon>
        <taxon>Musaceae</taxon>
        <taxon>Ensete</taxon>
    </lineage>
</organism>
<proteinExistence type="predicted"/>
<sequence length="81" mass="8374">MSRAIGRLLTVTSVERNPETPAPVAAPEPSEAPSAALPEVVPEPSEPSATVAVPAVEETQVAAAVPSQVPKKTIVRVRKVI</sequence>